<dbReference type="GO" id="GO:0019843">
    <property type="term" value="F:rRNA binding"/>
    <property type="evidence" value="ECO:0007669"/>
    <property type="project" value="UniProtKB-UniRule"/>
</dbReference>
<keyword evidence="4 5" id="KW-0699">rRNA-binding</keyword>
<dbReference type="EMBL" id="JACHFZ010000006">
    <property type="protein sequence ID" value="MBB5293075.1"/>
    <property type="molecule type" value="Genomic_DNA"/>
</dbReference>
<accession>A0A7W8I094</accession>
<comment type="caution">
    <text evidence="7">The sequence shown here is derived from an EMBL/GenBank/DDBJ whole genome shotgun (WGS) entry which is preliminary data.</text>
</comment>
<protein>
    <recommendedName>
        <fullName evidence="4">Large ribosomal subunit protein bL21</fullName>
    </recommendedName>
</protein>
<dbReference type="SUPFAM" id="SSF141091">
    <property type="entry name" value="L21p-like"/>
    <property type="match status" value="1"/>
</dbReference>
<dbReference type="PANTHER" id="PTHR21349:SF0">
    <property type="entry name" value="LARGE RIBOSOMAL SUBUNIT PROTEIN BL21M"/>
    <property type="match status" value="1"/>
</dbReference>
<name>A0A7W8I094_9CAUL</name>
<dbReference type="RefSeq" id="WP_183256112.1">
    <property type="nucleotide sequence ID" value="NZ_BAAAFF010000005.1"/>
</dbReference>
<evidence type="ECO:0000313" key="8">
    <source>
        <dbReference type="Proteomes" id="UP000566663"/>
    </source>
</evidence>
<dbReference type="InterPro" id="IPR036164">
    <property type="entry name" value="bL21-like_sf"/>
</dbReference>
<evidence type="ECO:0000256" key="6">
    <source>
        <dbReference type="SAM" id="MobiDB-lite"/>
    </source>
</evidence>
<dbReference type="HAMAP" id="MF_01363">
    <property type="entry name" value="Ribosomal_bL21"/>
    <property type="match status" value="1"/>
</dbReference>
<dbReference type="InterPro" id="IPR028909">
    <property type="entry name" value="bL21-like"/>
</dbReference>
<dbReference type="Proteomes" id="UP000566663">
    <property type="component" value="Unassembled WGS sequence"/>
</dbReference>
<reference evidence="7 8" key="1">
    <citation type="submission" date="2020-08" db="EMBL/GenBank/DDBJ databases">
        <title>Genomic Encyclopedia of Type Strains, Phase IV (KMG-IV): sequencing the most valuable type-strain genomes for metagenomic binning, comparative biology and taxonomic classification.</title>
        <authorList>
            <person name="Goeker M."/>
        </authorList>
    </citation>
    <scope>NUCLEOTIDE SEQUENCE [LARGE SCALE GENOMIC DNA]</scope>
    <source>
        <strain evidence="7 8">DSM 25335</strain>
    </source>
</reference>
<keyword evidence="2 4" id="KW-0689">Ribosomal protein</keyword>
<evidence type="ECO:0000256" key="2">
    <source>
        <dbReference type="ARBA" id="ARBA00022980"/>
    </source>
</evidence>
<keyword evidence="4 5" id="KW-0694">RNA-binding</keyword>
<dbReference type="PANTHER" id="PTHR21349">
    <property type="entry name" value="50S RIBOSOMAL PROTEIN L21"/>
    <property type="match status" value="1"/>
</dbReference>
<sequence>MYAVIKTGGKQYRVQPGDVIVVEKLDGEAGSNVSFGDVLMLGGDKGVTLGAPMIAGATVAATLVETRKGEKIKIFKKIRRQGYRRTNGHRQMESVLRITGIEGAGEKAKWDGETSLMTKAEMNARARGLAPRVEETEAKPARKAAAPKTEAKAAPAPKAAKTEAKAPAAKKAPAKAKAAKTDEA</sequence>
<evidence type="ECO:0000256" key="3">
    <source>
        <dbReference type="ARBA" id="ARBA00023274"/>
    </source>
</evidence>
<dbReference type="GO" id="GO:1990904">
    <property type="term" value="C:ribonucleoprotein complex"/>
    <property type="evidence" value="ECO:0007669"/>
    <property type="project" value="UniProtKB-KW"/>
</dbReference>
<evidence type="ECO:0000256" key="4">
    <source>
        <dbReference type="HAMAP-Rule" id="MF_01363"/>
    </source>
</evidence>
<dbReference type="AlphaFoldDB" id="A0A7W8I094"/>
<comment type="function">
    <text evidence="4 5">This protein binds to 23S rRNA in the presence of protein L20.</text>
</comment>
<comment type="subunit">
    <text evidence="4">Part of the 50S ribosomal subunit. Contacts protein L20.</text>
</comment>
<dbReference type="InterPro" id="IPR001787">
    <property type="entry name" value="Ribosomal_bL21"/>
</dbReference>
<dbReference type="NCBIfam" id="TIGR00061">
    <property type="entry name" value="L21"/>
    <property type="match status" value="1"/>
</dbReference>
<evidence type="ECO:0000256" key="5">
    <source>
        <dbReference type="RuleBase" id="RU000562"/>
    </source>
</evidence>
<evidence type="ECO:0000313" key="7">
    <source>
        <dbReference type="EMBL" id="MBB5293075.1"/>
    </source>
</evidence>
<feature type="region of interest" description="Disordered" evidence="6">
    <location>
        <begin position="126"/>
        <end position="184"/>
    </location>
</feature>
<keyword evidence="3 4" id="KW-0687">Ribonucleoprotein</keyword>
<organism evidence="7 8">
    <name type="scientific">Brevundimonas basaltis</name>
    <dbReference type="NCBI Taxonomy" id="472166"/>
    <lineage>
        <taxon>Bacteria</taxon>
        <taxon>Pseudomonadati</taxon>
        <taxon>Pseudomonadota</taxon>
        <taxon>Alphaproteobacteria</taxon>
        <taxon>Caulobacterales</taxon>
        <taxon>Caulobacteraceae</taxon>
        <taxon>Brevundimonas</taxon>
    </lineage>
</organism>
<dbReference type="GO" id="GO:0005737">
    <property type="term" value="C:cytoplasm"/>
    <property type="evidence" value="ECO:0007669"/>
    <property type="project" value="UniProtKB-ARBA"/>
</dbReference>
<evidence type="ECO:0000256" key="1">
    <source>
        <dbReference type="ARBA" id="ARBA00008563"/>
    </source>
</evidence>
<dbReference type="GO" id="GO:0003735">
    <property type="term" value="F:structural constituent of ribosome"/>
    <property type="evidence" value="ECO:0007669"/>
    <property type="project" value="InterPro"/>
</dbReference>
<dbReference type="GO" id="GO:0005840">
    <property type="term" value="C:ribosome"/>
    <property type="evidence" value="ECO:0007669"/>
    <property type="project" value="UniProtKB-KW"/>
</dbReference>
<feature type="compositionally biased region" description="Low complexity" evidence="6">
    <location>
        <begin position="143"/>
        <end position="171"/>
    </location>
</feature>
<gene>
    <name evidence="4" type="primary">rplU</name>
    <name evidence="7" type="ORF">HNQ67_002620</name>
</gene>
<keyword evidence="8" id="KW-1185">Reference proteome</keyword>
<comment type="similarity">
    <text evidence="1 4 5">Belongs to the bacterial ribosomal protein bL21 family.</text>
</comment>
<dbReference type="GO" id="GO:0006412">
    <property type="term" value="P:translation"/>
    <property type="evidence" value="ECO:0007669"/>
    <property type="project" value="UniProtKB-UniRule"/>
</dbReference>
<dbReference type="Pfam" id="PF00829">
    <property type="entry name" value="Ribosomal_L21p"/>
    <property type="match status" value="1"/>
</dbReference>
<proteinExistence type="inferred from homology"/>